<dbReference type="EMBL" id="JAVHJM010000005">
    <property type="protein sequence ID" value="KAK6513650.1"/>
    <property type="molecule type" value="Genomic_DNA"/>
</dbReference>
<organism evidence="2 3">
    <name type="scientific">Arthrobotrys conoides</name>
    <dbReference type="NCBI Taxonomy" id="74498"/>
    <lineage>
        <taxon>Eukaryota</taxon>
        <taxon>Fungi</taxon>
        <taxon>Dikarya</taxon>
        <taxon>Ascomycota</taxon>
        <taxon>Pezizomycotina</taxon>
        <taxon>Orbiliomycetes</taxon>
        <taxon>Orbiliales</taxon>
        <taxon>Orbiliaceae</taxon>
        <taxon>Arthrobotrys</taxon>
    </lineage>
</organism>
<reference evidence="2 3" key="1">
    <citation type="submission" date="2019-10" db="EMBL/GenBank/DDBJ databases">
        <authorList>
            <person name="Palmer J.M."/>
        </authorList>
    </citation>
    <scope>NUCLEOTIDE SEQUENCE [LARGE SCALE GENOMIC DNA]</scope>
    <source>
        <strain evidence="2 3">TWF506</strain>
    </source>
</reference>
<dbReference type="Proteomes" id="UP001307849">
    <property type="component" value="Unassembled WGS sequence"/>
</dbReference>
<evidence type="ECO:0000256" key="1">
    <source>
        <dbReference type="SAM" id="MobiDB-lite"/>
    </source>
</evidence>
<comment type="caution">
    <text evidence="2">The sequence shown here is derived from an EMBL/GenBank/DDBJ whole genome shotgun (WGS) entry which is preliminary data.</text>
</comment>
<feature type="region of interest" description="Disordered" evidence="1">
    <location>
        <begin position="386"/>
        <end position="454"/>
    </location>
</feature>
<sequence length="526" mass="60239">MRKDEYSCFTCQTCFEYQLAWAKTEQERVEVWKYVGVNILQREMKEVKAKELEYGIDADIQKRRRESIWGSYSAPKKKKRHSKVVEEVSIIVDQQEDADSSDFESNNSNEESSTSSGYSSSSTQPENSGRNHPVIKAIDTLYPLLGNLLGRSTSTPHGTAELMKAIRLARKNILAKKLAEQSYRLKRENKKQDHKRVKDADDPALNDPILRDSQTNYMHEIDTHILPAGSQTATPLRNVAAEFSENNVKEGFELVPSDMDRIYWESKVNDINSDYYLTDLDLTRLEFEVEEEEKNERKRKRDWAKHGTKGTDWRIGYLPDDWSGERSKGVKRNVEVSSSDEDVVSVLTKSGKKKKKSIKKLRRKMAKMKLQGKEIDLTSFGISRMAPKGKKRQIKEPGKLWATKEAERKQEEEEEETKKRAGLRGIKRRKALRKAAMAEGKKVKKKKTSLMEEAMTGEVTELMRDLNVTTDTETVEPPARVRGRRVRFAEVSGQDPPGVARRAPAALDGRERAIYREEAEDSSKGN</sequence>
<feature type="region of interest" description="Disordered" evidence="1">
    <location>
        <begin position="490"/>
        <end position="526"/>
    </location>
</feature>
<proteinExistence type="predicted"/>
<protein>
    <submittedName>
        <fullName evidence="2">Uncharacterized protein</fullName>
    </submittedName>
</protein>
<evidence type="ECO:0000313" key="2">
    <source>
        <dbReference type="EMBL" id="KAK6513650.1"/>
    </source>
</evidence>
<feature type="compositionally biased region" description="Basic residues" evidence="1">
    <location>
        <begin position="420"/>
        <end position="433"/>
    </location>
</feature>
<name>A0AAN8RME0_9PEZI</name>
<feature type="compositionally biased region" description="Basic and acidic residues" evidence="1">
    <location>
        <begin position="508"/>
        <end position="526"/>
    </location>
</feature>
<keyword evidence="3" id="KW-1185">Reference proteome</keyword>
<evidence type="ECO:0000313" key="3">
    <source>
        <dbReference type="Proteomes" id="UP001307849"/>
    </source>
</evidence>
<feature type="region of interest" description="Disordered" evidence="1">
    <location>
        <begin position="184"/>
        <end position="210"/>
    </location>
</feature>
<accession>A0AAN8RME0</accession>
<feature type="compositionally biased region" description="Low complexity" evidence="1">
    <location>
        <begin position="103"/>
        <end position="122"/>
    </location>
</feature>
<dbReference type="AlphaFoldDB" id="A0AAN8RME0"/>
<gene>
    <name evidence="2" type="ORF">TWF506_008089</name>
</gene>
<feature type="region of interest" description="Disordered" evidence="1">
    <location>
        <begin position="96"/>
        <end position="132"/>
    </location>
</feature>
<feature type="compositionally biased region" description="Basic and acidic residues" evidence="1">
    <location>
        <begin position="394"/>
        <end position="419"/>
    </location>
</feature>